<proteinExistence type="predicted"/>
<dbReference type="AlphaFoldDB" id="A0A853CJH3"/>
<dbReference type="PANTHER" id="PTHR33990">
    <property type="entry name" value="PROTEIN YJDN-RELATED"/>
    <property type="match status" value="1"/>
</dbReference>
<evidence type="ECO:0000313" key="3">
    <source>
        <dbReference type="Proteomes" id="UP000541969"/>
    </source>
</evidence>
<name>A0A853CJH3_9ACTN</name>
<dbReference type="SUPFAM" id="SSF54593">
    <property type="entry name" value="Glyoxalase/Bleomycin resistance protein/Dihydroxybiphenyl dioxygenase"/>
    <property type="match status" value="1"/>
</dbReference>
<keyword evidence="3" id="KW-1185">Reference proteome</keyword>
<dbReference type="Pfam" id="PF06983">
    <property type="entry name" value="3-dmu-9_3-mt"/>
    <property type="match status" value="1"/>
</dbReference>
<dbReference type="InterPro" id="IPR029068">
    <property type="entry name" value="Glyas_Bleomycin-R_OHBP_Dase"/>
</dbReference>
<dbReference type="Proteomes" id="UP000541969">
    <property type="component" value="Unassembled WGS sequence"/>
</dbReference>
<comment type="caution">
    <text evidence="2">The sequence shown here is derived from an EMBL/GenBank/DDBJ whole genome shotgun (WGS) entry which is preliminary data.</text>
</comment>
<dbReference type="PANTHER" id="PTHR33990:SF1">
    <property type="entry name" value="PROTEIN YJDN"/>
    <property type="match status" value="1"/>
</dbReference>
<dbReference type="Gene3D" id="3.10.180.10">
    <property type="entry name" value="2,3-Dihydroxybiphenyl 1,2-Dioxygenase, domain 1"/>
    <property type="match status" value="1"/>
</dbReference>
<accession>A0A853CJH3</accession>
<dbReference type="InterPro" id="IPR028973">
    <property type="entry name" value="PhnB-like"/>
</dbReference>
<feature type="domain" description="PhnB-like" evidence="1">
    <location>
        <begin position="5"/>
        <end position="132"/>
    </location>
</feature>
<reference evidence="2 3" key="1">
    <citation type="submission" date="2020-07" db="EMBL/GenBank/DDBJ databases">
        <title>Sequencing the genomes of 1000 actinobacteria strains.</title>
        <authorList>
            <person name="Klenk H.-P."/>
        </authorList>
    </citation>
    <scope>NUCLEOTIDE SEQUENCE [LARGE SCALE GENOMIC DNA]</scope>
    <source>
        <strain evidence="2 3">DSM 104001</strain>
    </source>
</reference>
<dbReference type="CDD" id="cd06588">
    <property type="entry name" value="PhnB_like"/>
    <property type="match status" value="1"/>
</dbReference>
<dbReference type="EMBL" id="JACBZT010000001">
    <property type="protein sequence ID" value="NYJ06692.1"/>
    <property type="molecule type" value="Genomic_DNA"/>
</dbReference>
<evidence type="ECO:0000313" key="2">
    <source>
        <dbReference type="EMBL" id="NYJ06692.1"/>
    </source>
</evidence>
<dbReference type="RefSeq" id="WP_179717993.1">
    <property type="nucleotide sequence ID" value="NZ_JACBZT010000001.1"/>
</dbReference>
<organism evidence="2 3">
    <name type="scientific">Petropleomorpha daqingensis</name>
    <dbReference type="NCBI Taxonomy" id="2026353"/>
    <lineage>
        <taxon>Bacteria</taxon>
        <taxon>Bacillati</taxon>
        <taxon>Actinomycetota</taxon>
        <taxon>Actinomycetes</taxon>
        <taxon>Geodermatophilales</taxon>
        <taxon>Geodermatophilaceae</taxon>
        <taxon>Petropleomorpha</taxon>
    </lineage>
</organism>
<gene>
    <name evidence="2" type="ORF">GGQ55_002970</name>
</gene>
<protein>
    <submittedName>
        <fullName evidence="2">PhnB protein</fullName>
    </submittedName>
</protein>
<sequence length="148" mass="15817">MSVTTTTHVNFRGQAREALEFYRSVFGGDISLATYTDIHAVEDPAQAQQVAFGRLDAPSGFALMAYDVQPSKGYDPGTNPFYITLQGTDGAEIQPLWNGLAADAQAVLIPLAPAPFAPLYGMLTDRYGVTWIVGVDTAPSHPVSSDAH</sequence>
<evidence type="ECO:0000259" key="1">
    <source>
        <dbReference type="Pfam" id="PF06983"/>
    </source>
</evidence>